<name>A0ACB8BL80_9AGAM</name>
<protein>
    <submittedName>
        <fullName evidence="1">Uncharacterized protein</fullName>
    </submittedName>
</protein>
<dbReference type="Proteomes" id="UP000790709">
    <property type="component" value="Unassembled WGS sequence"/>
</dbReference>
<sequence length="152" mass="16332">MPPAAALIPGPLRTIEGRIKINLCSDVATPTIIKFPLHITPEGDAPWESVISSIVAALNASGLRESGHALHLLTTHGPIPIDHEDGDFDCFANLKNMFVDVSHFSPEFVVKLNEVQAFKHLTTGTLKTTTTSNLTASSVVQSSARRGMRPPL</sequence>
<proteinExistence type="predicted"/>
<evidence type="ECO:0000313" key="2">
    <source>
        <dbReference type="Proteomes" id="UP000790709"/>
    </source>
</evidence>
<accession>A0ACB8BL80</accession>
<gene>
    <name evidence="1" type="ORF">BV22DRAFT_1194504</name>
</gene>
<dbReference type="EMBL" id="MU266386">
    <property type="protein sequence ID" value="KAH7926231.1"/>
    <property type="molecule type" value="Genomic_DNA"/>
</dbReference>
<keyword evidence="2" id="KW-1185">Reference proteome</keyword>
<comment type="caution">
    <text evidence="1">The sequence shown here is derived from an EMBL/GenBank/DDBJ whole genome shotgun (WGS) entry which is preliminary data.</text>
</comment>
<reference evidence="1" key="1">
    <citation type="journal article" date="2021" name="New Phytol.">
        <title>Evolutionary innovations through gain and loss of genes in the ectomycorrhizal Boletales.</title>
        <authorList>
            <person name="Wu G."/>
            <person name="Miyauchi S."/>
            <person name="Morin E."/>
            <person name="Kuo A."/>
            <person name="Drula E."/>
            <person name="Varga T."/>
            <person name="Kohler A."/>
            <person name="Feng B."/>
            <person name="Cao Y."/>
            <person name="Lipzen A."/>
            <person name="Daum C."/>
            <person name="Hundley H."/>
            <person name="Pangilinan J."/>
            <person name="Johnson J."/>
            <person name="Barry K."/>
            <person name="LaButti K."/>
            <person name="Ng V."/>
            <person name="Ahrendt S."/>
            <person name="Min B."/>
            <person name="Choi I.G."/>
            <person name="Park H."/>
            <person name="Plett J.M."/>
            <person name="Magnuson J."/>
            <person name="Spatafora J.W."/>
            <person name="Nagy L.G."/>
            <person name="Henrissat B."/>
            <person name="Grigoriev I.V."/>
            <person name="Yang Z.L."/>
            <person name="Xu J."/>
            <person name="Martin F.M."/>
        </authorList>
    </citation>
    <scope>NUCLEOTIDE SEQUENCE</scope>
    <source>
        <strain evidence="1">KUC20120723A-06</strain>
    </source>
</reference>
<organism evidence="1 2">
    <name type="scientific">Leucogyrophana mollusca</name>
    <dbReference type="NCBI Taxonomy" id="85980"/>
    <lineage>
        <taxon>Eukaryota</taxon>
        <taxon>Fungi</taxon>
        <taxon>Dikarya</taxon>
        <taxon>Basidiomycota</taxon>
        <taxon>Agaricomycotina</taxon>
        <taxon>Agaricomycetes</taxon>
        <taxon>Agaricomycetidae</taxon>
        <taxon>Boletales</taxon>
        <taxon>Boletales incertae sedis</taxon>
        <taxon>Leucogyrophana</taxon>
    </lineage>
</organism>
<evidence type="ECO:0000313" key="1">
    <source>
        <dbReference type="EMBL" id="KAH7926231.1"/>
    </source>
</evidence>